<dbReference type="EMBL" id="MWWR01000007">
    <property type="protein sequence ID" value="OZG51630.1"/>
    <property type="molecule type" value="Genomic_DNA"/>
</dbReference>
<comment type="caution">
    <text evidence="3">The sequence shown here is derived from an EMBL/GenBank/DDBJ whole genome shotgun (WGS) entry which is preliminary data.</text>
</comment>
<evidence type="ECO:0000313" key="3">
    <source>
        <dbReference type="EMBL" id="OZG51630.1"/>
    </source>
</evidence>
<feature type="region of interest" description="Disordered" evidence="1">
    <location>
        <begin position="112"/>
        <end position="165"/>
    </location>
</feature>
<gene>
    <name evidence="3" type="ORF">PSRA_1027</name>
</gene>
<dbReference type="Proteomes" id="UP000216725">
    <property type="component" value="Unassembled WGS sequence"/>
</dbReference>
<organism evidence="3 4">
    <name type="scientific">Pseudoscardovia radai</name>
    <dbReference type="NCBI Taxonomy" id="987066"/>
    <lineage>
        <taxon>Bacteria</taxon>
        <taxon>Bacillati</taxon>
        <taxon>Actinomycetota</taxon>
        <taxon>Actinomycetes</taxon>
        <taxon>Bifidobacteriales</taxon>
        <taxon>Bifidobacteriaceae</taxon>
        <taxon>Pseudoscardovia</taxon>
    </lineage>
</organism>
<reference evidence="3 4" key="1">
    <citation type="journal article" date="2017" name="BMC Genomics">
        <title>Comparative genomic and phylogenomic analyses of the Bifidobacteriaceae family.</title>
        <authorList>
            <person name="Lugli G.A."/>
            <person name="Milani C."/>
            <person name="Turroni F."/>
            <person name="Duranti S."/>
            <person name="Mancabelli L."/>
            <person name="Mangifesta M."/>
            <person name="Ferrario C."/>
            <person name="Modesto M."/>
            <person name="Mattarelli P."/>
            <person name="Jiri K."/>
            <person name="van Sinderen D."/>
            <person name="Ventura M."/>
        </authorList>
    </citation>
    <scope>NUCLEOTIDE SEQUENCE [LARGE SCALE GENOMIC DNA]</scope>
    <source>
        <strain evidence="3 4">DSM 24742</strain>
    </source>
</reference>
<name>A0A261EXM9_9BIFI</name>
<dbReference type="InterPro" id="IPR034768">
    <property type="entry name" value="4FE4S_WBL"/>
</dbReference>
<feature type="compositionally biased region" description="Basic and acidic residues" evidence="1">
    <location>
        <begin position="112"/>
        <end position="122"/>
    </location>
</feature>
<accession>A0A261EXM9</accession>
<sequence length="165" mass="18402">MNSWDWTQHARCSEYPAEQKDKMWNLNRNAGASVECTKGRKICEGCPVRPECLATAIVYEETAGIWGGVNRRIRLHLARDAKLYKVSGEGLHATRVAALAGWIRTNPDAIDRAKAKDSEEKRKSRRRRKEQEVCDAATPAESSDAENLTVTEPGGDGTTETRRTS</sequence>
<keyword evidence="4" id="KW-1185">Reference proteome</keyword>
<evidence type="ECO:0000313" key="4">
    <source>
        <dbReference type="Proteomes" id="UP000216725"/>
    </source>
</evidence>
<dbReference type="RefSeq" id="WP_094660843.1">
    <property type="nucleotide sequence ID" value="NZ_JBKZBO010000003.1"/>
</dbReference>
<feature type="domain" description="4Fe-4S Wbl-type" evidence="2">
    <location>
        <begin position="11"/>
        <end position="76"/>
    </location>
</feature>
<dbReference type="OrthoDB" id="5244115at2"/>
<evidence type="ECO:0000259" key="2">
    <source>
        <dbReference type="PROSITE" id="PS51674"/>
    </source>
</evidence>
<dbReference type="AlphaFoldDB" id="A0A261EXM9"/>
<evidence type="ECO:0000256" key="1">
    <source>
        <dbReference type="SAM" id="MobiDB-lite"/>
    </source>
</evidence>
<proteinExistence type="predicted"/>
<protein>
    <recommendedName>
        <fullName evidence="2">4Fe-4S Wbl-type domain-containing protein</fullName>
    </recommendedName>
</protein>
<dbReference type="PROSITE" id="PS51674">
    <property type="entry name" value="4FE4S_WBL"/>
    <property type="match status" value="1"/>
</dbReference>
<dbReference type="Pfam" id="PF02467">
    <property type="entry name" value="Whib"/>
    <property type="match status" value="1"/>
</dbReference>